<name>A0A7S3WHK7_EMIHU</name>
<organism evidence="3">
    <name type="scientific">Emiliania huxleyi</name>
    <name type="common">Coccolithophore</name>
    <name type="synonym">Pontosphaera huxleyi</name>
    <dbReference type="NCBI Taxonomy" id="2903"/>
    <lineage>
        <taxon>Eukaryota</taxon>
        <taxon>Haptista</taxon>
        <taxon>Haptophyta</taxon>
        <taxon>Prymnesiophyceae</taxon>
        <taxon>Isochrysidales</taxon>
        <taxon>Noelaerhabdaceae</taxon>
        <taxon>Emiliania</taxon>
    </lineage>
</organism>
<proteinExistence type="predicted"/>
<dbReference type="AlphaFoldDB" id="A0A7S3WHK7"/>
<keyword evidence="2" id="KW-1133">Transmembrane helix</keyword>
<dbReference type="InterPro" id="IPR016031">
    <property type="entry name" value="Trp_RNA-bd_attenuator-like_dom"/>
</dbReference>
<dbReference type="EMBL" id="HBIR01029674">
    <property type="protein sequence ID" value="CAE0558386.1"/>
    <property type="molecule type" value="Transcribed_RNA"/>
</dbReference>
<feature type="transmembrane region" description="Helical" evidence="2">
    <location>
        <begin position="66"/>
        <end position="94"/>
    </location>
</feature>
<evidence type="ECO:0000256" key="1">
    <source>
        <dbReference type="SAM" id="MobiDB-lite"/>
    </source>
</evidence>
<dbReference type="SUPFAM" id="SSF51219">
    <property type="entry name" value="TRAP-like"/>
    <property type="match status" value="1"/>
</dbReference>
<accession>A0A7S3WHK7</accession>
<evidence type="ECO:0000313" key="3">
    <source>
        <dbReference type="EMBL" id="CAE0558386.1"/>
    </source>
</evidence>
<sequence>MPLEMRLAGGAGRGSLLSTAFSSAASGEGLMCFFHGPGELWLQSHKPPPPPDARGGRRRSGGEGGVLGSLVGCCLLLLVLGAFAAALGFAFVYVPRHGGRWVQTSPGQYSLASDAPPQPRSSLPSSQPTHARYPPQQYTEGRGRRKYDEL</sequence>
<evidence type="ECO:0000256" key="2">
    <source>
        <dbReference type="SAM" id="Phobius"/>
    </source>
</evidence>
<gene>
    <name evidence="3" type="ORF">EHUX00137_LOCUS22938</name>
</gene>
<protein>
    <submittedName>
        <fullName evidence="3">Uncharacterized protein</fullName>
    </submittedName>
</protein>
<keyword evidence="2" id="KW-0472">Membrane</keyword>
<reference evidence="3" key="1">
    <citation type="submission" date="2021-01" db="EMBL/GenBank/DDBJ databases">
        <authorList>
            <person name="Corre E."/>
            <person name="Pelletier E."/>
            <person name="Niang G."/>
            <person name="Scheremetjew M."/>
            <person name="Finn R."/>
            <person name="Kale V."/>
            <person name="Holt S."/>
            <person name="Cochrane G."/>
            <person name="Meng A."/>
            <person name="Brown T."/>
            <person name="Cohen L."/>
        </authorList>
    </citation>
    <scope>NUCLEOTIDE SEQUENCE</scope>
    <source>
        <strain evidence="3">379</strain>
    </source>
</reference>
<feature type="region of interest" description="Disordered" evidence="1">
    <location>
        <begin position="105"/>
        <end position="150"/>
    </location>
</feature>
<keyword evidence="2" id="KW-0812">Transmembrane</keyword>